<dbReference type="OrthoDB" id="918051at2"/>
<dbReference type="AlphaFoldDB" id="A0A2S9JUT5"/>
<proteinExistence type="predicted"/>
<dbReference type="Proteomes" id="UP000238642">
    <property type="component" value="Unassembled WGS sequence"/>
</dbReference>
<protein>
    <recommendedName>
        <fullName evidence="3">WYL domain-containing protein</fullName>
    </recommendedName>
</protein>
<dbReference type="RefSeq" id="WP_105724459.1">
    <property type="nucleotide sequence ID" value="NZ_PVBS01000001.1"/>
</dbReference>
<keyword evidence="2" id="KW-1185">Reference proteome</keyword>
<organism evidence="1 2">
    <name type="scientific">Sphingobacterium gobiense</name>
    <dbReference type="NCBI Taxonomy" id="1382456"/>
    <lineage>
        <taxon>Bacteria</taxon>
        <taxon>Pseudomonadati</taxon>
        <taxon>Bacteroidota</taxon>
        <taxon>Sphingobacteriia</taxon>
        <taxon>Sphingobacteriales</taxon>
        <taxon>Sphingobacteriaceae</taxon>
        <taxon>Sphingobacterium</taxon>
    </lineage>
</organism>
<sequence length="417" mass="49404">MEETNTNKALNSEKLKDYKEPDEKIPIGSIVSTYAHPFTESNNEILITNYAHFTPPLMIVAEKRYGAKYNPTTGDEEDNDSYRCIYYSTSSGGVEENWFKRRELKFINIGENDFFIDNKSNGVEKMKKDFLGEQAILASVDLEMGKKKMWSDSEGDFTKLKVNNLLDFLPPLGTIVDFKANEDYQKYSEKDRKISHRKSKVMVKLRWLNNITGKYSEEYFPMVALKLIKKETVELKEYRTSLYYETQKKIELEDSKLFVAKTPLKFHDVIWKHYFYIYRFKDLFTGKLHDFKFNKLQDVTQTDRVNPNTLESIFNGTDFQYKQVLGFFKVEKRTNFEGKWFEIEYSDKNERYSKRIIYIDELISEKAEGDKPSDKDRLLIKANCLLRNGAVRHFKISRIKSYRRVPDEFVEYFVPKK</sequence>
<evidence type="ECO:0000313" key="1">
    <source>
        <dbReference type="EMBL" id="PRD57046.1"/>
    </source>
</evidence>
<comment type="caution">
    <text evidence="1">The sequence shown here is derived from an EMBL/GenBank/DDBJ whole genome shotgun (WGS) entry which is preliminary data.</text>
</comment>
<accession>A0A2S9JUT5</accession>
<evidence type="ECO:0008006" key="3">
    <source>
        <dbReference type="Google" id="ProtNLM"/>
    </source>
</evidence>
<reference evidence="1 2" key="1">
    <citation type="submission" date="2018-02" db="EMBL/GenBank/DDBJ databases">
        <title>The draft genome of Sphingobacterium gobiense H7.</title>
        <authorList>
            <person name="Li L."/>
            <person name="Liu L."/>
            <person name="Zhang X."/>
            <person name="Wang T."/>
            <person name="Liang L."/>
        </authorList>
    </citation>
    <scope>NUCLEOTIDE SEQUENCE [LARGE SCALE GENOMIC DNA]</scope>
    <source>
        <strain evidence="1 2">ACCC 05757</strain>
    </source>
</reference>
<evidence type="ECO:0000313" key="2">
    <source>
        <dbReference type="Proteomes" id="UP000238642"/>
    </source>
</evidence>
<dbReference type="EMBL" id="PVBS01000001">
    <property type="protein sequence ID" value="PRD57046.1"/>
    <property type="molecule type" value="Genomic_DNA"/>
</dbReference>
<name>A0A2S9JUT5_9SPHI</name>
<gene>
    <name evidence="1" type="ORF">C5749_07515</name>
</gene>